<reference evidence="3 5" key="2">
    <citation type="submission" date="2019-03" db="EMBL/GenBank/DDBJ databases">
        <title>Genomic Encyclopedia of Type Strains, Phase IV (KMG-IV): sequencing the most valuable type-strain genomes for metagenomic binning, comparative biology and taxonomic classification.</title>
        <authorList>
            <person name="Goeker M."/>
        </authorList>
    </citation>
    <scope>NUCLEOTIDE SEQUENCE [LARGE SCALE GENOMIC DNA]</scope>
    <source>
        <strain evidence="3 5">DSM 101483</strain>
    </source>
</reference>
<protein>
    <submittedName>
        <fullName evidence="3">Common-antigen outer membrane protein</fullName>
    </submittedName>
</protein>
<dbReference type="OrthoDB" id="5468221at2"/>
<gene>
    <name evidence="2" type="ORF">AWY79_07915</name>
    <name evidence="3" type="ORF">EDC59_101456</name>
</gene>
<dbReference type="Proteomes" id="UP000295506">
    <property type="component" value="Unassembled WGS sequence"/>
</dbReference>
<dbReference type="EMBL" id="CP014206">
    <property type="protein sequence ID" value="AMK11042.1"/>
    <property type="molecule type" value="Genomic_DNA"/>
</dbReference>
<feature type="chain" id="PRO_5044548161" evidence="1">
    <location>
        <begin position="22"/>
        <end position="127"/>
    </location>
</feature>
<sequence>MYRGLLLLLLFFVLPACSSHSSDPALPEEQVQASKPVRPLAQFAATAKVNASDVIKDEKYGEITVIAGNYYYSAAGEWCRMLLVTQNSCTFELVFRRLGGDAWEEVPLLHGCDDSLVIPGSQEQTLP</sequence>
<dbReference type="AlphaFoldDB" id="A0A126QM68"/>
<dbReference type="RefSeq" id="WP_066802245.1">
    <property type="nucleotide sequence ID" value="NZ_CP014206.1"/>
</dbReference>
<reference evidence="2 4" key="1">
    <citation type="journal article" date="2016" name="Front. Microbiol.">
        <title>Genome Sequence of the Piezophilic, Mesophilic Sulfate-Reducing Bacterium Desulfovibrio indicus J2T.</title>
        <authorList>
            <person name="Cao J."/>
            <person name="Maignien L."/>
            <person name="Shao Z."/>
            <person name="Alain K."/>
            <person name="Jebbar M."/>
        </authorList>
    </citation>
    <scope>NUCLEOTIDE SEQUENCE [LARGE SCALE GENOMIC DNA]</scope>
    <source>
        <strain evidence="2 4">J2</strain>
    </source>
</reference>
<evidence type="ECO:0000313" key="3">
    <source>
        <dbReference type="EMBL" id="TDT92052.1"/>
    </source>
</evidence>
<organism evidence="3 5">
    <name type="scientific">Pseudodesulfovibrio indicus</name>
    <dbReference type="NCBI Taxonomy" id="1716143"/>
    <lineage>
        <taxon>Bacteria</taxon>
        <taxon>Pseudomonadati</taxon>
        <taxon>Thermodesulfobacteriota</taxon>
        <taxon>Desulfovibrionia</taxon>
        <taxon>Desulfovibrionales</taxon>
        <taxon>Desulfovibrionaceae</taxon>
    </lineage>
</organism>
<keyword evidence="1" id="KW-0732">Signal</keyword>
<evidence type="ECO:0000313" key="2">
    <source>
        <dbReference type="EMBL" id="AMK11042.1"/>
    </source>
</evidence>
<evidence type="ECO:0000256" key="1">
    <source>
        <dbReference type="SAM" id="SignalP"/>
    </source>
</evidence>
<dbReference type="EMBL" id="SOBK01000001">
    <property type="protein sequence ID" value="TDT92052.1"/>
    <property type="molecule type" value="Genomic_DNA"/>
</dbReference>
<feature type="signal peptide" evidence="1">
    <location>
        <begin position="1"/>
        <end position="21"/>
    </location>
</feature>
<accession>A0A126QM68</accession>
<dbReference type="Proteomes" id="UP000055611">
    <property type="component" value="Chromosome"/>
</dbReference>
<evidence type="ECO:0000313" key="5">
    <source>
        <dbReference type="Proteomes" id="UP000295506"/>
    </source>
</evidence>
<proteinExistence type="predicted"/>
<name>A0A126QM68_9BACT</name>
<dbReference type="KEGG" id="dej:AWY79_07915"/>
<evidence type="ECO:0000313" key="4">
    <source>
        <dbReference type="Proteomes" id="UP000055611"/>
    </source>
</evidence>
<keyword evidence="4" id="KW-1185">Reference proteome</keyword>